<reference evidence="1" key="1">
    <citation type="submission" date="2021-06" db="EMBL/GenBank/DDBJ databases">
        <title>Parelaphostrongylus tenuis whole genome reference sequence.</title>
        <authorList>
            <person name="Garwood T.J."/>
            <person name="Larsen P.A."/>
            <person name="Fountain-Jones N.M."/>
            <person name="Garbe J.R."/>
            <person name="Macchietto M.G."/>
            <person name="Kania S.A."/>
            <person name="Gerhold R.W."/>
            <person name="Richards J.E."/>
            <person name="Wolf T.M."/>
        </authorList>
    </citation>
    <scope>NUCLEOTIDE SEQUENCE</scope>
    <source>
        <strain evidence="1">MNPRO001-30</strain>
        <tissue evidence="1">Meninges</tissue>
    </source>
</reference>
<name>A0AAD5R668_PARTN</name>
<dbReference type="EMBL" id="JAHQIW010006757">
    <property type="protein sequence ID" value="KAJ1370230.1"/>
    <property type="molecule type" value="Genomic_DNA"/>
</dbReference>
<accession>A0AAD5R668</accession>
<organism evidence="1 2">
    <name type="scientific">Parelaphostrongylus tenuis</name>
    <name type="common">Meningeal worm</name>
    <dbReference type="NCBI Taxonomy" id="148309"/>
    <lineage>
        <taxon>Eukaryota</taxon>
        <taxon>Metazoa</taxon>
        <taxon>Ecdysozoa</taxon>
        <taxon>Nematoda</taxon>
        <taxon>Chromadorea</taxon>
        <taxon>Rhabditida</taxon>
        <taxon>Rhabditina</taxon>
        <taxon>Rhabditomorpha</taxon>
        <taxon>Strongyloidea</taxon>
        <taxon>Metastrongylidae</taxon>
        <taxon>Parelaphostrongylus</taxon>
    </lineage>
</organism>
<comment type="caution">
    <text evidence="1">The sequence shown here is derived from an EMBL/GenBank/DDBJ whole genome shotgun (WGS) entry which is preliminary data.</text>
</comment>
<proteinExistence type="predicted"/>
<dbReference type="AlphaFoldDB" id="A0AAD5R668"/>
<dbReference type="Proteomes" id="UP001196413">
    <property type="component" value="Unassembled WGS sequence"/>
</dbReference>
<gene>
    <name evidence="1" type="ORF">KIN20_031919</name>
</gene>
<evidence type="ECO:0000313" key="2">
    <source>
        <dbReference type="Proteomes" id="UP001196413"/>
    </source>
</evidence>
<sequence length="129" mass="14308">MGALRCLETNDQLAPSKGGYTVMSLTSVGNQIDLLISFYLSGKLGREWRRCATGGLVRSMDWSYAIHGPTTTRVERLQLVRAAAGGCIETNRVWITARMKHFSCRHDAAATTFNILRRTTAVDARFESP</sequence>
<protein>
    <submittedName>
        <fullName evidence="1">Uncharacterized protein</fullName>
    </submittedName>
</protein>
<evidence type="ECO:0000313" key="1">
    <source>
        <dbReference type="EMBL" id="KAJ1370230.1"/>
    </source>
</evidence>
<keyword evidence="2" id="KW-1185">Reference proteome</keyword>